<dbReference type="SUPFAM" id="SSF142433">
    <property type="entry name" value="CinA-like"/>
    <property type="match status" value="1"/>
</dbReference>
<name>A0A0F9VZP4_9ZZZZ</name>
<organism evidence="2">
    <name type="scientific">marine sediment metagenome</name>
    <dbReference type="NCBI Taxonomy" id="412755"/>
    <lineage>
        <taxon>unclassified sequences</taxon>
        <taxon>metagenomes</taxon>
        <taxon>ecological metagenomes</taxon>
    </lineage>
</organism>
<dbReference type="EMBL" id="LAZR01000006">
    <property type="protein sequence ID" value="KKO09570.1"/>
    <property type="molecule type" value="Genomic_DNA"/>
</dbReference>
<accession>A0A0F9VZP4</accession>
<evidence type="ECO:0000259" key="1">
    <source>
        <dbReference type="Pfam" id="PF02464"/>
    </source>
</evidence>
<sequence>MRSVEHVVDFLKSHQLSVATAESCTSGLIAAKIGDIPGCGAVFERGYVVYSPEAKNDCLGVSFDTIEEYGLTSEPVAREMALGALRHSGSNMAIANTGVAQADSELDGVVCFACALLIDGCEKVTSETVKFDGSRNEVREAAAMYALLQIPQYFDSLVRS</sequence>
<evidence type="ECO:0000313" key="2">
    <source>
        <dbReference type="EMBL" id="KKO09570.1"/>
    </source>
</evidence>
<dbReference type="InterPro" id="IPR008136">
    <property type="entry name" value="CinA_C"/>
</dbReference>
<protein>
    <recommendedName>
        <fullName evidence="1">CinA C-terminal domain-containing protein</fullName>
    </recommendedName>
</protein>
<feature type="domain" description="CinA C-terminal" evidence="1">
    <location>
        <begin position="5"/>
        <end position="151"/>
    </location>
</feature>
<reference evidence="2" key="1">
    <citation type="journal article" date="2015" name="Nature">
        <title>Complex archaea that bridge the gap between prokaryotes and eukaryotes.</title>
        <authorList>
            <person name="Spang A."/>
            <person name="Saw J.H."/>
            <person name="Jorgensen S.L."/>
            <person name="Zaremba-Niedzwiedzka K."/>
            <person name="Martijn J."/>
            <person name="Lind A.E."/>
            <person name="van Eijk R."/>
            <person name="Schleper C."/>
            <person name="Guy L."/>
            <person name="Ettema T.J."/>
        </authorList>
    </citation>
    <scope>NUCLEOTIDE SEQUENCE</scope>
</reference>
<dbReference type="Gene3D" id="3.90.950.20">
    <property type="entry name" value="CinA-like"/>
    <property type="match status" value="1"/>
</dbReference>
<dbReference type="AlphaFoldDB" id="A0A0F9VZP4"/>
<dbReference type="InterPro" id="IPR036653">
    <property type="entry name" value="CinA-like_C"/>
</dbReference>
<proteinExistence type="predicted"/>
<dbReference type="Pfam" id="PF02464">
    <property type="entry name" value="CinA"/>
    <property type="match status" value="1"/>
</dbReference>
<comment type="caution">
    <text evidence="2">The sequence shown here is derived from an EMBL/GenBank/DDBJ whole genome shotgun (WGS) entry which is preliminary data.</text>
</comment>
<dbReference type="NCBIfam" id="TIGR00199">
    <property type="entry name" value="PncC_domain"/>
    <property type="match status" value="1"/>
</dbReference>
<gene>
    <name evidence="2" type="ORF">LCGC14_0030630</name>
</gene>